<dbReference type="SUPFAM" id="SSF53756">
    <property type="entry name" value="UDP-Glycosyltransferase/glycogen phosphorylase"/>
    <property type="match status" value="1"/>
</dbReference>
<name>A0A6I4T9C8_9SPHN</name>
<dbReference type="InterPro" id="IPR043148">
    <property type="entry name" value="TagF_C"/>
</dbReference>
<proteinExistence type="predicted"/>
<evidence type="ECO:0000313" key="1">
    <source>
        <dbReference type="EMBL" id="MXO66375.1"/>
    </source>
</evidence>
<dbReference type="Gene3D" id="3.40.50.12580">
    <property type="match status" value="1"/>
</dbReference>
<sequence>MRRICFLFNHEQLHQVAHSLPIAMRMVEIEGAQVTLAFSDPRLEAHARAIAGAMWSRFRVVQIGLRRRASKIISSTLQSVVPARKILLYRDNLDFFRGFDALVVPEKTSLLLKTRYGLEDVKLIHTRHGAGDRAIGFNPQSRLFDLTLVSGPKIARRLTEAGVDPARIRMVGYPKFDLYAENKPASPFANDWPIVLYAPHPSPKLSSYYLMGKQVIEQIAGAGRYNLIFAPHVMLMRRRWTLTIAPPALARVPQPDPAIMAQANVLLDTGSPALADMSYTNLADIYVGDVSSQIYEFLLHPRPCLNLNAHDVPWQGDPDYGHWRSGPVIGAQDDILSGLLNAVASWPEYSGVQRDLRDDTFSMTQQPAGVRAAQAIWTYLNAEK</sequence>
<gene>
    <name evidence="1" type="ORF">GRI91_11455</name>
</gene>
<dbReference type="RefSeq" id="WP_160736827.1">
    <property type="nucleotide sequence ID" value="NZ_WTYT01000005.1"/>
</dbReference>
<accession>A0A6I4T9C8</accession>
<dbReference type="EMBL" id="WTYT01000005">
    <property type="protein sequence ID" value="MXO66375.1"/>
    <property type="molecule type" value="Genomic_DNA"/>
</dbReference>
<dbReference type="AlphaFoldDB" id="A0A6I4T9C8"/>
<dbReference type="OrthoDB" id="8437129at2"/>
<keyword evidence="2" id="KW-1185">Reference proteome</keyword>
<organism evidence="1 2">
    <name type="scientific">Altericroceibacterium endophyticum</name>
    <dbReference type="NCBI Taxonomy" id="1808508"/>
    <lineage>
        <taxon>Bacteria</taxon>
        <taxon>Pseudomonadati</taxon>
        <taxon>Pseudomonadota</taxon>
        <taxon>Alphaproteobacteria</taxon>
        <taxon>Sphingomonadales</taxon>
        <taxon>Erythrobacteraceae</taxon>
        <taxon>Altericroceibacterium</taxon>
    </lineage>
</organism>
<reference evidence="1 2" key="1">
    <citation type="submission" date="2019-12" db="EMBL/GenBank/DDBJ databases">
        <title>Genomic-based taxomic classification of the family Erythrobacteraceae.</title>
        <authorList>
            <person name="Xu L."/>
        </authorList>
    </citation>
    <scope>NUCLEOTIDE SEQUENCE [LARGE SCALE GENOMIC DNA]</scope>
    <source>
        <strain evidence="1 2">LMG 29518</strain>
    </source>
</reference>
<dbReference type="Proteomes" id="UP000438476">
    <property type="component" value="Unassembled WGS sequence"/>
</dbReference>
<protein>
    <recommendedName>
        <fullName evidence="3">Glycosyl transferase</fullName>
    </recommendedName>
</protein>
<evidence type="ECO:0000313" key="2">
    <source>
        <dbReference type="Proteomes" id="UP000438476"/>
    </source>
</evidence>
<evidence type="ECO:0008006" key="3">
    <source>
        <dbReference type="Google" id="ProtNLM"/>
    </source>
</evidence>
<comment type="caution">
    <text evidence="1">The sequence shown here is derived from an EMBL/GenBank/DDBJ whole genome shotgun (WGS) entry which is preliminary data.</text>
</comment>